<dbReference type="InterPro" id="IPR021796">
    <property type="entry name" value="Tll0287-like_dom"/>
</dbReference>
<evidence type="ECO:0000256" key="1">
    <source>
        <dbReference type="SAM" id="SignalP"/>
    </source>
</evidence>
<gene>
    <name evidence="3" type="ORF">NITLEN_100017</name>
</gene>
<feature type="chain" id="PRO_5016394530" description="Tll0287-like domain-containing protein" evidence="1">
    <location>
        <begin position="26"/>
        <end position="197"/>
    </location>
</feature>
<protein>
    <recommendedName>
        <fullName evidence="2">Tll0287-like domain-containing protein</fullName>
    </recommendedName>
</protein>
<sequence>MTNKTLTWIAAVATLAVLATPNVFAVSKNTDSLTGISPRTVADYLRAVVMAHRHFYTLQIINRLVPEGKVAVSEHWQTAHALPLPVQLLQETSEIAELTGPNVRYHLVSQWPIKKTNAPANEFERKGLEAVQAYPNKPYFGTIESDGGPLFGAVYADVAVTKACVECHNSHPNTSKSDFKLGDVMGGLVISFPLSHP</sequence>
<dbReference type="RefSeq" id="WP_181416649.1">
    <property type="nucleotide sequence ID" value="NZ_OUNR01000002.1"/>
</dbReference>
<dbReference type="EMBL" id="OUNR01000002">
    <property type="protein sequence ID" value="SPP64147.1"/>
    <property type="molecule type" value="Genomic_DNA"/>
</dbReference>
<accession>A0A330L4L2</accession>
<dbReference type="Proteomes" id="UP000248168">
    <property type="component" value="Unassembled WGS sequence"/>
</dbReference>
<organism evidence="3 4">
    <name type="scientific">Nitrospira lenta</name>
    <dbReference type="NCBI Taxonomy" id="1436998"/>
    <lineage>
        <taxon>Bacteria</taxon>
        <taxon>Pseudomonadati</taxon>
        <taxon>Nitrospirota</taxon>
        <taxon>Nitrospiria</taxon>
        <taxon>Nitrospirales</taxon>
        <taxon>Nitrospiraceae</taxon>
        <taxon>Nitrospira</taxon>
    </lineage>
</organism>
<dbReference type="AlphaFoldDB" id="A0A330L4L2"/>
<dbReference type="Pfam" id="PF11845">
    <property type="entry name" value="Tll0287-like"/>
    <property type="match status" value="1"/>
</dbReference>
<evidence type="ECO:0000259" key="2">
    <source>
        <dbReference type="Pfam" id="PF11845"/>
    </source>
</evidence>
<evidence type="ECO:0000313" key="4">
    <source>
        <dbReference type="Proteomes" id="UP000248168"/>
    </source>
</evidence>
<feature type="signal peptide" evidence="1">
    <location>
        <begin position="1"/>
        <end position="25"/>
    </location>
</feature>
<evidence type="ECO:0000313" key="3">
    <source>
        <dbReference type="EMBL" id="SPP64147.1"/>
    </source>
</evidence>
<keyword evidence="1" id="KW-0732">Signal</keyword>
<reference evidence="4" key="1">
    <citation type="submission" date="2018-04" db="EMBL/GenBank/DDBJ databases">
        <authorList>
            <person name="Lucker S."/>
            <person name="Sakoula D."/>
        </authorList>
    </citation>
    <scope>NUCLEOTIDE SEQUENCE [LARGE SCALE GENOMIC DNA]</scope>
</reference>
<proteinExistence type="predicted"/>
<name>A0A330L4L2_9BACT</name>
<keyword evidence="4" id="KW-1185">Reference proteome</keyword>
<feature type="domain" description="Tll0287-like" evidence="2">
    <location>
        <begin position="46"/>
        <end position="193"/>
    </location>
</feature>
<dbReference type="InParanoid" id="A0A330L4L2"/>